<dbReference type="STRING" id="1353009.A0A1Y2IJN5"/>
<protein>
    <recommendedName>
        <fullName evidence="2">Mtf2-like C-terminal domain-containing protein</fullName>
    </recommendedName>
</protein>
<evidence type="ECO:0000313" key="4">
    <source>
        <dbReference type="Proteomes" id="UP000193067"/>
    </source>
</evidence>
<dbReference type="Proteomes" id="UP000193067">
    <property type="component" value="Unassembled WGS sequence"/>
</dbReference>
<dbReference type="PANTHER" id="PTHR39468">
    <property type="entry name" value="CHROMOSOME 7, WHOLE GENOME SHOTGUN SEQUENCE"/>
    <property type="match status" value="1"/>
</dbReference>
<evidence type="ECO:0000313" key="3">
    <source>
        <dbReference type="EMBL" id="OSD01338.1"/>
    </source>
</evidence>
<proteinExistence type="predicted"/>
<dbReference type="PANTHER" id="PTHR39468:SF1">
    <property type="entry name" value="MTF2-LIKE C-TERMINAL DOMAIN-CONTAINING PROTEIN"/>
    <property type="match status" value="1"/>
</dbReference>
<dbReference type="Pfam" id="PF19189">
    <property type="entry name" value="Mtf2"/>
    <property type="match status" value="1"/>
</dbReference>
<feature type="compositionally biased region" description="Low complexity" evidence="1">
    <location>
        <begin position="218"/>
        <end position="240"/>
    </location>
</feature>
<dbReference type="EMBL" id="KZ084112">
    <property type="protein sequence ID" value="OSD01338.1"/>
    <property type="molecule type" value="Genomic_DNA"/>
</dbReference>
<organism evidence="3 4">
    <name type="scientific">Trametes coccinea (strain BRFM310)</name>
    <name type="common">Pycnoporus coccineus</name>
    <dbReference type="NCBI Taxonomy" id="1353009"/>
    <lineage>
        <taxon>Eukaryota</taxon>
        <taxon>Fungi</taxon>
        <taxon>Dikarya</taxon>
        <taxon>Basidiomycota</taxon>
        <taxon>Agaricomycotina</taxon>
        <taxon>Agaricomycetes</taxon>
        <taxon>Polyporales</taxon>
        <taxon>Polyporaceae</taxon>
        <taxon>Trametes</taxon>
    </lineage>
</organism>
<gene>
    <name evidence="3" type="ORF">PYCCODRAFT_1392167</name>
</gene>
<dbReference type="GO" id="GO:0005739">
    <property type="term" value="C:mitochondrion"/>
    <property type="evidence" value="ECO:0007669"/>
    <property type="project" value="InterPro"/>
</dbReference>
<dbReference type="AlphaFoldDB" id="A0A1Y2IJN5"/>
<keyword evidence="4" id="KW-1185">Reference proteome</keyword>
<dbReference type="InterPro" id="IPR043837">
    <property type="entry name" value="Mtf2-like_C"/>
</dbReference>
<feature type="region of interest" description="Disordered" evidence="1">
    <location>
        <begin position="203"/>
        <end position="245"/>
    </location>
</feature>
<evidence type="ECO:0000256" key="1">
    <source>
        <dbReference type="SAM" id="MobiDB-lite"/>
    </source>
</evidence>
<evidence type="ECO:0000259" key="2">
    <source>
        <dbReference type="Pfam" id="PF19189"/>
    </source>
</evidence>
<dbReference type="OrthoDB" id="2444174at2759"/>
<name>A0A1Y2IJN5_TRAC3</name>
<sequence length="451" mass="50956">MLARNSVSKVCPCVGGRCLTASLSNSAKRVAGLASQNRDYSTEPQTATTAQSIFSPFSSTWDNVFEDIKTDVRPNTITNPRLIKRSNINMRLNKAPRPEAITASETQAIADMFTQIFENTALHKDDAAAPGTVGLGRPRRSATLNNVYNKLRSHSQKLRWTTEADQELDRKKEEMELCETDAQLLDWAMREVFGEFARPLAQRPSAATKADASAPQTEPQDASASSSPPPSSSEQSVPEETVQHHSSSYPHLLAALMRTFREKYKDPHLALALFNHARHLSIASYVFGCTTPAYNELIETRWRCFRDLRAVVELLEEMRVNGVEMDGRTRMLGERIRGEVGTRTYWQEENSIESGEVRELMSRLERLTVVEKPKRARRTEEAAQLEENARGVRKRRWNAHVEEEWKRNVLAEAKKETYQFERYVPKTQKKGFEIGSAVAGDKLKAALAAMR</sequence>
<reference evidence="3 4" key="1">
    <citation type="journal article" date="2015" name="Biotechnol. Biofuels">
        <title>Enhanced degradation of softwood versus hardwood by the white-rot fungus Pycnoporus coccineus.</title>
        <authorList>
            <person name="Couturier M."/>
            <person name="Navarro D."/>
            <person name="Chevret D."/>
            <person name="Henrissat B."/>
            <person name="Piumi F."/>
            <person name="Ruiz-Duenas F.J."/>
            <person name="Martinez A.T."/>
            <person name="Grigoriev I.V."/>
            <person name="Riley R."/>
            <person name="Lipzen A."/>
            <person name="Berrin J.G."/>
            <person name="Master E.R."/>
            <person name="Rosso M.N."/>
        </authorList>
    </citation>
    <scope>NUCLEOTIDE SEQUENCE [LARGE SCALE GENOMIC DNA]</scope>
    <source>
        <strain evidence="3 4">BRFM310</strain>
    </source>
</reference>
<feature type="domain" description="Mtf2-like C-terminal" evidence="2">
    <location>
        <begin position="165"/>
        <end position="366"/>
    </location>
</feature>
<accession>A0A1Y2IJN5</accession>
<dbReference type="InterPro" id="IPR040009">
    <property type="entry name" value="Mtf2/C5D6.12-like"/>
</dbReference>